<dbReference type="Gene3D" id="3.30.565.10">
    <property type="entry name" value="Histidine kinase-like ATPase, C-terminal domain"/>
    <property type="match status" value="1"/>
</dbReference>
<dbReference type="SUPFAM" id="SSF55874">
    <property type="entry name" value="ATPase domain of HSP90 chaperone/DNA topoisomerase II/histidine kinase"/>
    <property type="match status" value="1"/>
</dbReference>
<evidence type="ECO:0000313" key="3">
    <source>
        <dbReference type="Proteomes" id="UP000836841"/>
    </source>
</evidence>
<reference evidence="2 3" key="1">
    <citation type="submission" date="2022-03" db="EMBL/GenBank/DDBJ databases">
        <authorList>
            <person name="Nunn A."/>
            <person name="Chopra R."/>
            <person name="Nunn A."/>
            <person name="Contreras Garrido A."/>
        </authorList>
    </citation>
    <scope>NUCLEOTIDE SEQUENCE [LARGE SCALE GENOMIC DNA]</scope>
</reference>
<dbReference type="InterPro" id="IPR036890">
    <property type="entry name" value="HATPase_C_sf"/>
</dbReference>
<dbReference type="Pfam" id="PF21889">
    <property type="entry name" value="TPR1-like_2nd"/>
    <property type="match status" value="1"/>
</dbReference>
<dbReference type="GO" id="GO:0006355">
    <property type="term" value="P:regulation of DNA-templated transcription"/>
    <property type="evidence" value="ECO:0007669"/>
    <property type="project" value="InterPro"/>
</dbReference>
<dbReference type="PANTHER" id="PTHR44083">
    <property type="entry name" value="TOPLESS-RELATED PROTEIN 1-RELATED"/>
    <property type="match status" value="1"/>
</dbReference>
<evidence type="ECO:0000313" key="2">
    <source>
        <dbReference type="EMBL" id="CAH2051978.1"/>
    </source>
</evidence>
<proteinExistence type="predicted"/>
<name>A0AAU9RWN8_THLAR</name>
<dbReference type="InterPro" id="IPR027728">
    <property type="entry name" value="Topless_fam"/>
</dbReference>
<dbReference type="InterPro" id="IPR054080">
    <property type="entry name" value="TPR1-like_2nd"/>
</dbReference>
<keyword evidence="3" id="KW-1185">Reference proteome</keyword>
<dbReference type="Proteomes" id="UP000836841">
    <property type="component" value="Chromosome 3"/>
</dbReference>
<organism evidence="2 3">
    <name type="scientific">Thlaspi arvense</name>
    <name type="common">Field penny-cress</name>
    <dbReference type="NCBI Taxonomy" id="13288"/>
    <lineage>
        <taxon>Eukaryota</taxon>
        <taxon>Viridiplantae</taxon>
        <taxon>Streptophyta</taxon>
        <taxon>Embryophyta</taxon>
        <taxon>Tracheophyta</taxon>
        <taxon>Spermatophyta</taxon>
        <taxon>Magnoliopsida</taxon>
        <taxon>eudicotyledons</taxon>
        <taxon>Gunneridae</taxon>
        <taxon>Pentapetalae</taxon>
        <taxon>rosids</taxon>
        <taxon>malvids</taxon>
        <taxon>Brassicales</taxon>
        <taxon>Brassicaceae</taxon>
        <taxon>Thlaspideae</taxon>
        <taxon>Thlaspi</taxon>
    </lineage>
</organism>
<sequence length="344" mass="38521">MGKKSEPVITKCNKSENWTKVTFKPDLGKFNMTHLGDDGVALMSKRVFDIAGCLGKTVKVELNDKRVSIKSFSDYVDLYLTAANKSRADDPLPRCDRAKAMDILVKDLKVFAGFNEDLFKEITLLLTLDDFRANEQLSKSRDTKSARAIMFGELKKLIEGMTYMNQNNPKVWVAVTGAKRFTFEGHEAPVLSVYPHYNTNPLTTIHIDGGLLVILLSDQILTNDDGIRLLRTAENRSFSPAPAMKVPTTAVAAEGARAALRMLGTVLGFYPLKVLPSKTAIAPVNPTFLPRITQTDLKDFFEMLCGEVHRLRLGDYHHQTRIAFGEYAMYEVDTCLLIHNRNLT</sequence>
<dbReference type="EMBL" id="OU466859">
    <property type="protein sequence ID" value="CAH2051978.1"/>
    <property type="molecule type" value="Genomic_DNA"/>
</dbReference>
<dbReference type="AlphaFoldDB" id="A0AAU9RWN8"/>
<protein>
    <recommendedName>
        <fullName evidence="1">TPR1-like CTLH-containing domain-containing protein</fullName>
    </recommendedName>
</protein>
<dbReference type="PANTHER" id="PTHR44083:SF35">
    <property type="entry name" value="TOPLESS-RELATED PROTEIN 4-LIKE ISOFORM X1"/>
    <property type="match status" value="1"/>
</dbReference>
<feature type="domain" description="TPR1-like CTLH-containing" evidence="1">
    <location>
        <begin position="90"/>
        <end position="163"/>
    </location>
</feature>
<accession>A0AAU9RWN8</accession>
<gene>
    <name evidence="2" type="ORF">TAV2_LOCUS9272</name>
</gene>
<evidence type="ECO:0000259" key="1">
    <source>
        <dbReference type="Pfam" id="PF21889"/>
    </source>
</evidence>